<evidence type="ECO:0000256" key="1">
    <source>
        <dbReference type="SAM" id="MobiDB-lite"/>
    </source>
</evidence>
<reference evidence="2" key="2">
    <citation type="journal article" date="2024" name="Plant">
        <title>Genomic evolution and insights into agronomic trait innovations of Sesamum species.</title>
        <authorList>
            <person name="Miao H."/>
            <person name="Wang L."/>
            <person name="Qu L."/>
            <person name="Liu H."/>
            <person name="Sun Y."/>
            <person name="Le M."/>
            <person name="Wang Q."/>
            <person name="Wei S."/>
            <person name="Zheng Y."/>
            <person name="Lin W."/>
            <person name="Duan Y."/>
            <person name="Cao H."/>
            <person name="Xiong S."/>
            <person name="Wang X."/>
            <person name="Wei L."/>
            <person name="Li C."/>
            <person name="Ma Q."/>
            <person name="Ju M."/>
            <person name="Zhao R."/>
            <person name="Li G."/>
            <person name="Mu C."/>
            <person name="Tian Q."/>
            <person name="Mei H."/>
            <person name="Zhang T."/>
            <person name="Gao T."/>
            <person name="Zhang H."/>
        </authorList>
    </citation>
    <scope>NUCLEOTIDE SEQUENCE</scope>
    <source>
        <strain evidence="2">3651</strain>
    </source>
</reference>
<organism evidence="2 3">
    <name type="scientific">Sesamum alatum</name>
    <dbReference type="NCBI Taxonomy" id="300844"/>
    <lineage>
        <taxon>Eukaryota</taxon>
        <taxon>Viridiplantae</taxon>
        <taxon>Streptophyta</taxon>
        <taxon>Embryophyta</taxon>
        <taxon>Tracheophyta</taxon>
        <taxon>Spermatophyta</taxon>
        <taxon>Magnoliopsida</taxon>
        <taxon>eudicotyledons</taxon>
        <taxon>Gunneridae</taxon>
        <taxon>Pentapetalae</taxon>
        <taxon>asterids</taxon>
        <taxon>lamiids</taxon>
        <taxon>Lamiales</taxon>
        <taxon>Pedaliaceae</taxon>
        <taxon>Sesamum</taxon>
    </lineage>
</organism>
<feature type="region of interest" description="Disordered" evidence="1">
    <location>
        <begin position="26"/>
        <end position="45"/>
    </location>
</feature>
<dbReference type="EMBL" id="JACGWO010000004">
    <property type="protein sequence ID" value="KAK4428337.1"/>
    <property type="molecule type" value="Genomic_DNA"/>
</dbReference>
<evidence type="ECO:0000313" key="2">
    <source>
        <dbReference type="EMBL" id="KAK4428337.1"/>
    </source>
</evidence>
<protein>
    <submittedName>
        <fullName evidence="2">Uncharacterized protein</fullName>
    </submittedName>
</protein>
<evidence type="ECO:0000313" key="3">
    <source>
        <dbReference type="Proteomes" id="UP001293254"/>
    </source>
</evidence>
<comment type="caution">
    <text evidence="2">The sequence shown here is derived from an EMBL/GenBank/DDBJ whole genome shotgun (WGS) entry which is preliminary data.</text>
</comment>
<keyword evidence="3" id="KW-1185">Reference proteome</keyword>
<reference evidence="2" key="1">
    <citation type="submission" date="2020-06" db="EMBL/GenBank/DDBJ databases">
        <authorList>
            <person name="Li T."/>
            <person name="Hu X."/>
            <person name="Zhang T."/>
            <person name="Song X."/>
            <person name="Zhang H."/>
            <person name="Dai N."/>
            <person name="Sheng W."/>
            <person name="Hou X."/>
            <person name="Wei L."/>
        </authorList>
    </citation>
    <scope>NUCLEOTIDE SEQUENCE</scope>
    <source>
        <strain evidence="2">3651</strain>
        <tissue evidence="2">Leaf</tissue>
    </source>
</reference>
<sequence>MKPSRRISFSFFLFISPTSIHQQFAGAPLPLDSPPHREEFSPNPAPKLLTGGNSFSLHSVKPAPSTSVFALSGLSNITVDVVRIFPNYLPQIPHSQTRWPPTICRSKAYMGDRKEKIG</sequence>
<name>A0AAE1YE19_9LAMI</name>
<accession>A0AAE1YE19</accession>
<proteinExistence type="predicted"/>
<gene>
    <name evidence="2" type="ORF">Salat_1133300</name>
</gene>
<dbReference type="Proteomes" id="UP001293254">
    <property type="component" value="Unassembled WGS sequence"/>
</dbReference>
<dbReference type="AlphaFoldDB" id="A0AAE1YE19"/>